<dbReference type="Gene3D" id="1.10.472.20">
    <property type="entry name" value="Nitrile hydratase, beta subunit"/>
    <property type="match status" value="1"/>
</dbReference>
<accession>A0ABR7Z007</accession>
<dbReference type="InterPro" id="IPR042262">
    <property type="entry name" value="CN_hydtase_beta_C"/>
</dbReference>
<dbReference type="InterPro" id="IPR008990">
    <property type="entry name" value="Elect_transpt_acc-like_dom_sf"/>
</dbReference>
<dbReference type="InterPro" id="IPR024690">
    <property type="entry name" value="CN_hydtase_beta_dom_C"/>
</dbReference>
<comment type="catalytic activity">
    <reaction evidence="4 5">
        <text>an aliphatic primary amide = an aliphatic nitrile + H2O</text>
        <dbReference type="Rhea" id="RHEA:12673"/>
        <dbReference type="ChEBI" id="CHEBI:15377"/>
        <dbReference type="ChEBI" id="CHEBI:65285"/>
        <dbReference type="ChEBI" id="CHEBI:80291"/>
        <dbReference type="EC" id="4.2.1.84"/>
    </reaction>
</comment>
<dbReference type="InterPro" id="IPR049054">
    <property type="entry name" value="CN_hydtase_beta-like_N"/>
</dbReference>
<dbReference type="Gene3D" id="2.30.30.50">
    <property type="match status" value="1"/>
</dbReference>
<dbReference type="GO" id="GO:0018822">
    <property type="term" value="F:nitrile hydratase activity"/>
    <property type="evidence" value="ECO:0007669"/>
    <property type="project" value="UniProtKB-EC"/>
</dbReference>
<evidence type="ECO:0000256" key="3">
    <source>
        <dbReference type="ARBA" id="ARBA00023239"/>
    </source>
</evidence>
<organism evidence="8 9">
    <name type="scientific">Pseudomonas typographi</name>
    <dbReference type="NCBI Taxonomy" id="2715964"/>
    <lineage>
        <taxon>Bacteria</taxon>
        <taxon>Pseudomonadati</taxon>
        <taxon>Pseudomonadota</taxon>
        <taxon>Gammaproteobacteria</taxon>
        <taxon>Pseudomonadales</taxon>
        <taxon>Pseudomonadaceae</taxon>
        <taxon>Pseudomonas</taxon>
    </lineage>
</organism>
<name>A0ABR7Z007_9PSED</name>
<evidence type="ECO:0000256" key="1">
    <source>
        <dbReference type="ARBA" id="ARBA00004042"/>
    </source>
</evidence>
<evidence type="ECO:0000259" key="6">
    <source>
        <dbReference type="Pfam" id="PF02211"/>
    </source>
</evidence>
<gene>
    <name evidence="8" type="primary">nthB</name>
    <name evidence="8" type="ORF">HAQ05_08565</name>
</gene>
<dbReference type="PIRSF" id="PIRSF001427">
    <property type="entry name" value="NHase_beta"/>
    <property type="match status" value="1"/>
</dbReference>
<sequence>MNSIHDVGGLHGMGRIVIEADEPPFHEPWEGRMHGIAVSCQISGVNFTAEQRSTIEQMGYIAYLSTSYYEKWLYAYETLLADKGIISKADIDRRVAEQAQALMPAHPQEPPRLSEYGQKLKAVLYQGTPHDRPLARQPKFKVGDLVHTLNRNALRHSRLPRFARDKDGVIEAYHGAHCHPEPHAAGIGDVPEHLYCVRFDGETLWGPDAEAGASCVYVDLFEDYLAARAT</sequence>
<evidence type="ECO:0000259" key="7">
    <source>
        <dbReference type="Pfam" id="PF21006"/>
    </source>
</evidence>
<dbReference type="Proteomes" id="UP000805841">
    <property type="component" value="Unassembled WGS sequence"/>
</dbReference>
<evidence type="ECO:0000313" key="9">
    <source>
        <dbReference type="Proteomes" id="UP000805841"/>
    </source>
</evidence>
<dbReference type="SUPFAM" id="SSF50090">
    <property type="entry name" value="Electron transport accessory proteins"/>
    <property type="match status" value="1"/>
</dbReference>
<evidence type="ECO:0000256" key="5">
    <source>
        <dbReference type="PIRNR" id="PIRNR001427"/>
    </source>
</evidence>
<dbReference type="EMBL" id="JAAOCA010000008">
    <property type="protein sequence ID" value="MBD1598757.1"/>
    <property type="molecule type" value="Genomic_DNA"/>
</dbReference>
<dbReference type="NCBIfam" id="TIGR03888">
    <property type="entry name" value="nitrile_beta"/>
    <property type="match status" value="1"/>
</dbReference>
<reference evidence="8 9" key="1">
    <citation type="journal article" date="2020" name="Insects">
        <title>Bacteria Belonging to Pseudomonas typographi sp. nov. from the Bark Beetle Ips typographus Have Genomic Potential to Aid in the Host Ecology.</title>
        <authorList>
            <person name="Peral-Aranega E."/>
            <person name="Saati-Santamaria Z."/>
            <person name="Kolarik M."/>
            <person name="Rivas R."/>
            <person name="Garcia-Fraile P."/>
        </authorList>
    </citation>
    <scope>NUCLEOTIDE SEQUENCE [LARGE SCALE GENOMIC DNA]</scope>
    <source>
        <strain evidence="8 9">CA3A</strain>
    </source>
</reference>
<dbReference type="RefSeq" id="WP_190419386.1">
    <property type="nucleotide sequence ID" value="NZ_JAAOCA010000008.1"/>
</dbReference>
<feature type="domain" description="Nitrile hydratase beta subunit-like N-terminal" evidence="7">
    <location>
        <begin position="1"/>
        <end position="108"/>
    </location>
</feature>
<dbReference type="Pfam" id="PF02211">
    <property type="entry name" value="NHase_beta_C"/>
    <property type="match status" value="1"/>
</dbReference>
<evidence type="ECO:0000256" key="4">
    <source>
        <dbReference type="ARBA" id="ARBA00044877"/>
    </source>
</evidence>
<keyword evidence="3 5" id="KW-0456">Lyase</keyword>
<keyword evidence="9" id="KW-1185">Reference proteome</keyword>
<dbReference type="EC" id="4.2.1.84" evidence="5"/>
<comment type="similarity">
    <text evidence="2 5">Belongs to the nitrile hydratase subunit beta family.</text>
</comment>
<comment type="caution">
    <text evidence="8">The sequence shown here is derived from an EMBL/GenBank/DDBJ whole genome shotgun (WGS) entry which is preliminary data.</text>
</comment>
<feature type="domain" description="Nitrile hydratase beta subunit" evidence="6">
    <location>
        <begin position="129"/>
        <end position="226"/>
    </location>
</feature>
<proteinExistence type="inferred from homology"/>
<dbReference type="InterPro" id="IPR003168">
    <property type="entry name" value="Nitrile_hydratase_bsu"/>
</dbReference>
<evidence type="ECO:0000313" key="8">
    <source>
        <dbReference type="EMBL" id="MBD1598757.1"/>
    </source>
</evidence>
<dbReference type="Pfam" id="PF21006">
    <property type="entry name" value="NHase_beta_N"/>
    <property type="match status" value="1"/>
</dbReference>
<evidence type="ECO:0000256" key="2">
    <source>
        <dbReference type="ARBA" id="ARBA00009098"/>
    </source>
</evidence>
<protein>
    <recommendedName>
        <fullName evidence="5">Nitrile hydratase subunit beta</fullName>
        <shortName evidence="5">NHase</shortName>
        <ecNumber evidence="5">4.2.1.84</ecNumber>
    </recommendedName>
</protein>
<comment type="function">
    <text evidence="1 5">NHase catalyzes the hydration of various nitrile compounds to the corresponding amides.</text>
</comment>